<gene>
    <name evidence="19" type="primary">pepD_3</name>
    <name evidence="19" type="ORF">CLORY_23800</name>
</gene>
<comment type="cofactor">
    <cofactor evidence="1">
        <name>Co(2+)</name>
        <dbReference type="ChEBI" id="CHEBI:48828"/>
    </cofactor>
</comment>
<name>A0A1V4IMA4_9CLOT</name>
<evidence type="ECO:0000259" key="18">
    <source>
        <dbReference type="Pfam" id="PF07687"/>
    </source>
</evidence>
<evidence type="ECO:0000256" key="13">
    <source>
        <dbReference type="ARBA" id="ARBA00071271"/>
    </source>
</evidence>
<dbReference type="STRING" id="1450648.CLORY_23800"/>
<dbReference type="EMBL" id="MZGV01000024">
    <property type="protein sequence ID" value="OPJ61168.1"/>
    <property type="molecule type" value="Genomic_DNA"/>
</dbReference>
<dbReference type="OrthoDB" id="9773892at2"/>
<dbReference type="EC" id="3.4.13.18" evidence="10"/>
<comment type="similarity">
    <text evidence="12">Belongs to the peptidase M20C family.</text>
</comment>
<dbReference type="InterPro" id="IPR001160">
    <property type="entry name" value="Peptidase_M20C"/>
</dbReference>
<sequence length="484" mass="53540">MAEVLKDLEPKKVFQFFEKITQIPHGSNNEKQISDYLVSFAKQRNLEVIQDSANNVVIRKPGSRGYENSPTVVLQGHMDMVCEKNSDVDIDFEKDPLQLEIDGDYIKAKGTTLGGDDGIAVAYALAILDSDDIKHPPLEVLITTNEENGMTGAAVLKGDEIKGKLLINLDSEDEGKLLVSCAGGLRSKVKLPITRDSKTVSEAYEIKISGLNGGHSGDDINKERANANITLGRVLVNIYKNVEFRLVEINGGAKNNAIPREAKAVISFDPSKKSELEALIKDWNSILKNEYKNTDADIKVELSSAAGVSFKVFTKEATEKTIKLTHVMPNGIYTMSTDIKGLVQSSTNVGILTTEEDSVVYDSAVRSSVRSLKYDILNHTEIIAEAFGAKVEVTSEYPEWEYQKDSKLRDLFTKVYKDLYNEEPKVVAIHAGVECGLFNEKFGGLDMVSLGPDIKDIHTPKEKLGISSTKRTWEYVLKVLEELK</sequence>
<keyword evidence="3" id="KW-0645">Protease</keyword>
<evidence type="ECO:0000256" key="17">
    <source>
        <dbReference type="ARBA" id="ARBA00078074"/>
    </source>
</evidence>
<dbReference type="GO" id="GO:0070573">
    <property type="term" value="F:metallodipeptidase activity"/>
    <property type="evidence" value="ECO:0007669"/>
    <property type="project" value="TreeGrafter"/>
</dbReference>
<keyword evidence="20" id="KW-1185">Reference proteome</keyword>
<evidence type="ECO:0000256" key="8">
    <source>
        <dbReference type="ARBA" id="ARBA00023285"/>
    </source>
</evidence>
<dbReference type="SUPFAM" id="SSF53187">
    <property type="entry name" value="Zn-dependent exopeptidases"/>
    <property type="match status" value="1"/>
</dbReference>
<evidence type="ECO:0000256" key="1">
    <source>
        <dbReference type="ARBA" id="ARBA00001941"/>
    </source>
</evidence>
<dbReference type="GO" id="GO:0046872">
    <property type="term" value="F:metal ion binding"/>
    <property type="evidence" value="ECO:0007669"/>
    <property type="project" value="UniProtKB-KW"/>
</dbReference>
<evidence type="ECO:0000256" key="2">
    <source>
        <dbReference type="ARBA" id="ARBA00001947"/>
    </source>
</evidence>
<organism evidence="19 20">
    <name type="scientific">Clostridium oryzae</name>
    <dbReference type="NCBI Taxonomy" id="1450648"/>
    <lineage>
        <taxon>Bacteria</taxon>
        <taxon>Bacillati</taxon>
        <taxon>Bacillota</taxon>
        <taxon>Clostridia</taxon>
        <taxon>Eubacteriales</taxon>
        <taxon>Clostridiaceae</taxon>
        <taxon>Clostridium</taxon>
    </lineage>
</organism>
<comment type="caution">
    <text evidence="19">The sequence shown here is derived from an EMBL/GenBank/DDBJ whole genome shotgun (WGS) entry which is preliminary data.</text>
</comment>
<dbReference type="PRINTS" id="PR00934">
    <property type="entry name" value="XHISDIPTASE"/>
</dbReference>
<dbReference type="FunFam" id="3.40.630.10:FF:000072">
    <property type="entry name" value="Aminoacyl-histidine dipeptidase"/>
    <property type="match status" value="1"/>
</dbReference>
<evidence type="ECO:0000256" key="10">
    <source>
        <dbReference type="ARBA" id="ARBA00038976"/>
    </source>
</evidence>
<dbReference type="FunFam" id="3.40.630.10:FF:000015">
    <property type="entry name" value="Aminoacyl-histidine dipeptidase PepD"/>
    <property type="match status" value="1"/>
</dbReference>
<dbReference type="PANTHER" id="PTHR43501:SF1">
    <property type="entry name" value="CYTOSOL NON-SPECIFIC DIPEPTIDASE"/>
    <property type="match status" value="1"/>
</dbReference>
<evidence type="ECO:0000256" key="3">
    <source>
        <dbReference type="ARBA" id="ARBA00022670"/>
    </source>
</evidence>
<evidence type="ECO:0000256" key="11">
    <source>
        <dbReference type="ARBA" id="ARBA00044252"/>
    </source>
</evidence>
<evidence type="ECO:0000256" key="9">
    <source>
        <dbReference type="ARBA" id="ARBA00036421"/>
    </source>
</evidence>
<keyword evidence="7" id="KW-0482">Metalloprotease</keyword>
<comment type="catalytic activity">
    <reaction evidence="9">
        <text>Hydrolysis of dipeptides, preferentially hydrophobic dipeptides including prolyl amino acids.</text>
        <dbReference type="EC" id="3.4.13.18"/>
    </reaction>
</comment>
<protein>
    <recommendedName>
        <fullName evidence="13">Cytosol non-specific dipeptidase</fullName>
        <ecNumber evidence="10">3.4.13.18</ecNumber>
    </recommendedName>
    <alternativeName>
        <fullName evidence="16">Aminoacyl-histidine dipeptidase</fullName>
    </alternativeName>
    <alternativeName>
        <fullName evidence="15">Beta-alanyl-histidine dipeptidase</fullName>
    </alternativeName>
    <alternativeName>
        <fullName evidence="14">Carnosinase</fullName>
    </alternativeName>
    <alternativeName>
        <fullName evidence="11">Peptidase D</fullName>
    </alternativeName>
    <alternativeName>
        <fullName evidence="17">Xaa-His dipeptidase</fullName>
    </alternativeName>
</protein>
<dbReference type="InterPro" id="IPR002933">
    <property type="entry name" value="Peptidase_M20"/>
</dbReference>
<evidence type="ECO:0000256" key="15">
    <source>
        <dbReference type="ARBA" id="ARBA00076004"/>
    </source>
</evidence>
<dbReference type="GO" id="GO:0005829">
    <property type="term" value="C:cytosol"/>
    <property type="evidence" value="ECO:0007669"/>
    <property type="project" value="TreeGrafter"/>
</dbReference>
<proteinExistence type="inferred from homology"/>
<evidence type="ECO:0000256" key="12">
    <source>
        <dbReference type="ARBA" id="ARBA00061423"/>
    </source>
</evidence>
<keyword evidence="4" id="KW-0479">Metal-binding</keyword>
<accession>A0A1V4IMA4</accession>
<dbReference type="InterPro" id="IPR011650">
    <property type="entry name" value="Peptidase_M20_dimer"/>
</dbReference>
<keyword evidence="8" id="KW-0170">Cobalt</keyword>
<dbReference type="Proteomes" id="UP000190080">
    <property type="component" value="Unassembled WGS sequence"/>
</dbReference>
<evidence type="ECO:0000256" key="6">
    <source>
        <dbReference type="ARBA" id="ARBA00022833"/>
    </source>
</evidence>
<comment type="cofactor">
    <cofactor evidence="2">
        <name>Zn(2+)</name>
        <dbReference type="ChEBI" id="CHEBI:29105"/>
    </cofactor>
</comment>
<evidence type="ECO:0000256" key="4">
    <source>
        <dbReference type="ARBA" id="ARBA00022723"/>
    </source>
</evidence>
<dbReference type="GO" id="GO:0006508">
    <property type="term" value="P:proteolysis"/>
    <property type="evidence" value="ECO:0007669"/>
    <property type="project" value="UniProtKB-KW"/>
</dbReference>
<dbReference type="CDD" id="cd03890">
    <property type="entry name" value="M20_pepD"/>
    <property type="match status" value="1"/>
</dbReference>
<evidence type="ECO:0000256" key="14">
    <source>
        <dbReference type="ARBA" id="ARBA00075285"/>
    </source>
</evidence>
<dbReference type="PANTHER" id="PTHR43501">
    <property type="entry name" value="CYTOSOL NON-SPECIFIC DIPEPTIDASE"/>
    <property type="match status" value="1"/>
</dbReference>
<evidence type="ECO:0000313" key="20">
    <source>
        <dbReference type="Proteomes" id="UP000190080"/>
    </source>
</evidence>
<dbReference type="Pfam" id="PF07687">
    <property type="entry name" value="M20_dimer"/>
    <property type="match status" value="1"/>
</dbReference>
<evidence type="ECO:0000313" key="19">
    <source>
        <dbReference type="EMBL" id="OPJ61168.1"/>
    </source>
</evidence>
<keyword evidence="6" id="KW-0862">Zinc</keyword>
<dbReference type="Pfam" id="PF01546">
    <property type="entry name" value="Peptidase_M20"/>
    <property type="match status" value="1"/>
</dbReference>
<evidence type="ECO:0000256" key="16">
    <source>
        <dbReference type="ARBA" id="ARBA00077688"/>
    </source>
</evidence>
<feature type="domain" description="Peptidase M20 dimerisation" evidence="18">
    <location>
        <begin position="212"/>
        <end position="294"/>
    </location>
</feature>
<evidence type="ECO:0000256" key="5">
    <source>
        <dbReference type="ARBA" id="ARBA00022801"/>
    </source>
</evidence>
<keyword evidence="19" id="KW-0224">Dipeptidase</keyword>
<dbReference type="NCBIfam" id="TIGR01893">
    <property type="entry name" value="aa-his-dipept"/>
    <property type="match status" value="1"/>
</dbReference>
<dbReference type="RefSeq" id="WP_079424665.1">
    <property type="nucleotide sequence ID" value="NZ_MZGV01000024.1"/>
</dbReference>
<dbReference type="AlphaFoldDB" id="A0A1V4IMA4"/>
<dbReference type="PIRSF" id="PIRSF016599">
    <property type="entry name" value="Xaa-His_dipept"/>
    <property type="match status" value="1"/>
</dbReference>
<reference evidence="19 20" key="1">
    <citation type="submission" date="2017-03" db="EMBL/GenBank/DDBJ databases">
        <title>Genome sequence of Clostridium oryzae DSM 28571.</title>
        <authorList>
            <person name="Poehlein A."/>
            <person name="Daniel R."/>
        </authorList>
    </citation>
    <scope>NUCLEOTIDE SEQUENCE [LARGE SCALE GENOMIC DNA]</scope>
    <source>
        <strain evidence="19 20">DSM 28571</strain>
    </source>
</reference>
<evidence type="ECO:0000256" key="7">
    <source>
        <dbReference type="ARBA" id="ARBA00023049"/>
    </source>
</evidence>
<dbReference type="Gene3D" id="3.40.630.10">
    <property type="entry name" value="Zn peptidases"/>
    <property type="match status" value="2"/>
</dbReference>
<keyword evidence="5 19" id="KW-0378">Hydrolase</keyword>